<gene>
    <name evidence="3" type="ORF">QEH59_15795</name>
</gene>
<dbReference type="Proteomes" id="UP001243717">
    <property type="component" value="Unassembled WGS sequence"/>
</dbReference>
<evidence type="ECO:0000256" key="1">
    <source>
        <dbReference type="SAM" id="SignalP"/>
    </source>
</evidence>
<feature type="domain" description="DUF3347" evidence="2">
    <location>
        <begin position="35"/>
        <end position="117"/>
    </location>
</feature>
<dbReference type="Pfam" id="PF11827">
    <property type="entry name" value="DUF3347"/>
    <property type="match status" value="1"/>
</dbReference>
<feature type="chain" id="PRO_5046195425" evidence="1">
    <location>
        <begin position="22"/>
        <end position="171"/>
    </location>
</feature>
<dbReference type="EMBL" id="JARXIC010000037">
    <property type="protein sequence ID" value="MDQ8195897.1"/>
    <property type="molecule type" value="Genomic_DNA"/>
</dbReference>
<proteinExistence type="predicted"/>
<sequence length="171" mass="18665">MNTHKYILLAFSLLLGQSAFAHSQAFKPEFVDTLLAPYLRIQNSLAGDQLEHSKAAAAEMLTALNKGPQSQDTQATMIALKKSAAQLNQAQDFKAARAAFSQLSKKLISLLEQVGPAYTQEVYIAHCPMALNAQGGTWLQESTTVENPYYGSMMLRCGTINQTPIHTKPGH</sequence>
<comment type="caution">
    <text evidence="3">The sequence shown here is derived from an EMBL/GenBank/DDBJ whole genome shotgun (WGS) entry which is preliminary data.</text>
</comment>
<reference evidence="3 4" key="1">
    <citation type="submission" date="2023-04" db="EMBL/GenBank/DDBJ databases">
        <title>A novel bacteria isolated from coastal sediment.</title>
        <authorList>
            <person name="Liu X.-J."/>
            <person name="Du Z.-J."/>
        </authorList>
    </citation>
    <scope>NUCLEOTIDE SEQUENCE [LARGE SCALE GENOMIC DNA]</scope>
    <source>
        <strain evidence="3 4">SDUM461004</strain>
    </source>
</reference>
<accession>A0ABU1AM61</accession>
<keyword evidence="4" id="KW-1185">Reference proteome</keyword>
<dbReference type="InterPro" id="IPR021782">
    <property type="entry name" value="DUF3347"/>
</dbReference>
<feature type="signal peptide" evidence="1">
    <location>
        <begin position="1"/>
        <end position="21"/>
    </location>
</feature>
<evidence type="ECO:0000259" key="2">
    <source>
        <dbReference type="Pfam" id="PF11827"/>
    </source>
</evidence>
<evidence type="ECO:0000313" key="3">
    <source>
        <dbReference type="EMBL" id="MDQ8195897.1"/>
    </source>
</evidence>
<dbReference type="RefSeq" id="WP_308986344.1">
    <property type="nucleotide sequence ID" value="NZ_JARXIC010000037.1"/>
</dbReference>
<organism evidence="3 4">
    <name type="scientific">Thalassobacterium sedimentorum</name>
    <dbReference type="NCBI Taxonomy" id="3041258"/>
    <lineage>
        <taxon>Bacteria</taxon>
        <taxon>Pseudomonadati</taxon>
        <taxon>Verrucomicrobiota</taxon>
        <taxon>Opitutia</taxon>
        <taxon>Puniceicoccales</taxon>
        <taxon>Coraliomargaritaceae</taxon>
        <taxon>Thalassobacterium</taxon>
    </lineage>
</organism>
<keyword evidence="1" id="KW-0732">Signal</keyword>
<protein>
    <submittedName>
        <fullName evidence="3">DUF3347 domain-containing protein</fullName>
    </submittedName>
</protein>
<name>A0ABU1AM61_9BACT</name>
<evidence type="ECO:0000313" key="4">
    <source>
        <dbReference type="Proteomes" id="UP001243717"/>
    </source>
</evidence>